<keyword evidence="5" id="KW-1185">Reference proteome</keyword>
<dbReference type="RefSeq" id="XP_001012021.2">
    <property type="nucleotide sequence ID" value="XM_001012021.3"/>
</dbReference>
<reference evidence="5" key="1">
    <citation type="journal article" date="2006" name="PLoS Biol.">
        <title>Macronuclear genome sequence of the ciliate Tetrahymena thermophila, a model eukaryote.</title>
        <authorList>
            <person name="Eisen J.A."/>
            <person name="Coyne R.S."/>
            <person name="Wu M."/>
            <person name="Wu D."/>
            <person name="Thiagarajan M."/>
            <person name="Wortman J.R."/>
            <person name="Badger J.H."/>
            <person name="Ren Q."/>
            <person name="Amedeo P."/>
            <person name="Jones K.M."/>
            <person name="Tallon L.J."/>
            <person name="Delcher A.L."/>
            <person name="Salzberg S.L."/>
            <person name="Silva J.C."/>
            <person name="Haas B.J."/>
            <person name="Majoros W.H."/>
            <person name="Farzad M."/>
            <person name="Carlton J.M."/>
            <person name="Smith R.K. Jr."/>
            <person name="Garg J."/>
            <person name="Pearlman R.E."/>
            <person name="Karrer K.M."/>
            <person name="Sun L."/>
            <person name="Manning G."/>
            <person name="Elde N.C."/>
            <person name="Turkewitz A.P."/>
            <person name="Asai D.J."/>
            <person name="Wilkes D.E."/>
            <person name="Wang Y."/>
            <person name="Cai H."/>
            <person name="Collins K."/>
            <person name="Stewart B.A."/>
            <person name="Lee S.R."/>
            <person name="Wilamowska K."/>
            <person name="Weinberg Z."/>
            <person name="Ruzzo W.L."/>
            <person name="Wloga D."/>
            <person name="Gaertig J."/>
            <person name="Frankel J."/>
            <person name="Tsao C.-C."/>
            <person name="Gorovsky M.A."/>
            <person name="Keeling P.J."/>
            <person name="Waller R.F."/>
            <person name="Patron N.J."/>
            <person name="Cherry J.M."/>
            <person name="Stover N.A."/>
            <person name="Krieger C.J."/>
            <person name="del Toro C."/>
            <person name="Ryder H.F."/>
            <person name="Williamson S.C."/>
            <person name="Barbeau R.A."/>
            <person name="Hamilton E.P."/>
            <person name="Orias E."/>
        </authorList>
    </citation>
    <scope>NUCLEOTIDE SEQUENCE [LARGE SCALE GENOMIC DNA]</scope>
    <source>
        <strain evidence="5">SB210</strain>
    </source>
</reference>
<evidence type="ECO:0000256" key="1">
    <source>
        <dbReference type="SAM" id="MobiDB-lite"/>
    </source>
</evidence>
<feature type="compositionally biased region" description="Low complexity" evidence="1">
    <location>
        <begin position="36"/>
        <end position="50"/>
    </location>
</feature>
<feature type="transmembrane region" description="Helical" evidence="2">
    <location>
        <begin position="414"/>
        <end position="433"/>
    </location>
</feature>
<feature type="transmembrane region" description="Helical" evidence="2">
    <location>
        <begin position="266"/>
        <end position="284"/>
    </location>
</feature>
<accession>Q233Q3</accession>
<feature type="region of interest" description="Disordered" evidence="1">
    <location>
        <begin position="31"/>
        <end position="53"/>
    </location>
</feature>
<evidence type="ECO:0000256" key="2">
    <source>
        <dbReference type="SAM" id="Phobius"/>
    </source>
</evidence>
<dbReference type="InterPro" id="IPR013099">
    <property type="entry name" value="K_chnl_dom"/>
</dbReference>
<dbReference type="eggNOG" id="KOG0498">
    <property type="taxonomic scope" value="Eukaryota"/>
</dbReference>
<dbReference type="PROSITE" id="PS50042">
    <property type="entry name" value="CNMP_BINDING_3"/>
    <property type="match status" value="1"/>
</dbReference>
<proteinExistence type="predicted"/>
<dbReference type="InterPro" id="IPR018490">
    <property type="entry name" value="cNMP-bd_dom_sf"/>
</dbReference>
<dbReference type="CDD" id="cd00038">
    <property type="entry name" value="CAP_ED"/>
    <property type="match status" value="1"/>
</dbReference>
<dbReference type="PANTHER" id="PTHR45689:SF5">
    <property type="entry name" value="I[[H]] CHANNEL, ISOFORM E"/>
    <property type="match status" value="1"/>
</dbReference>
<sequence>MERRANLIQRLYQEEKQKCNSLININQDLQHEKQGNKNQNKSTNKQTSSQETSILKIKQPSIDAIQATNKKMEIKRLNLQKTYQSKDFDSENEMKWNRLNDIIKRIKFKKYIKTFLSLSRIRLEKHLTPSQIQKINDLSYSCNSYSTNKEIEYKVGSNNIQDNSSNALLNLFHSIKIPIFLPHSLLYEIWTFVKITSAMICFYCYLVCFALNKDLEQLFPIQLLVICQLCIFLDIFITLNTGIYIKGILCKDRKDLFNYYKSSKTIYYDFCSTFFTTLYYLFHFNGFQHSQALMVLLLPIIFKHNDFYVIIKKLKQKFLLDRRAQNIIELINLLKNILLISHIFACIWLFVGLMSDENNIQSNNSANSQPQSWLELVDIQNSPWYVQYLNSYYYIAVTMSTVGYGDIRATNPIEVLVAVFFVMTCSVIFGFTLNNIGEIFQDFFQFEKQIQEKRYVIANYMNKNGINQETRQSIFEYLEYYWKDKINENTQEENNIISQLSDNLKEELLIQSNRLIFKQNRVLRDNFSQEILTKCLPIIQEMRFTQNEIIIDESTGNSDFSIYFVLQGEIEVIHRQNHSIPLNNSSNKQMKQTNNKYKEIAILSQGDSFGEKSFFSGFKQSLTFRSKKFSKVLKIKRDDFISILQGDQEQYEIFCSINDRLMFCSDQSFLQLQCKSCKDSSHDIVQCPYLHLIPRKLKLLSNIKNSQPHLDRNAFKRRLYKQGALENNDLIQSSLYEFIENKEDEIIQYENQYYTYRQFLGSKTYFVSDEEADQIPKSLKESIKERRAPTSEISDSPQMNASKKFNFSRRIGFMLNTNSTNQQGNASTKDQINYISCNSLDDFQLNAPNLVQGQNRITLSRDLDAVVRQNSESDIKFEFPPSQSSTSIIEKQIQQSRQQFFKMQMLKEGNRVQFEKVVKQKTQEQKEKPQQHFQQLKQDYTDYDLFGGDFEKMAIFTKYFPKYNYKNVVSSLQQQKQPKYQMKDSINIPVNRKINRNIQSIINREKEVVSCRSLPRMKIKGETPTSRENTINKSQHNVSNGGANNFSQMMKFRVSHQDSIIMNESNLDVVMEKQLSYEEPNTPPRNEYNISKQAINSLANFKTSQYNFGNIEDSQLVTIRKEYIDSMNH</sequence>
<dbReference type="GO" id="GO:0005249">
    <property type="term" value="F:voltage-gated potassium channel activity"/>
    <property type="evidence" value="ECO:0007669"/>
    <property type="project" value="TreeGrafter"/>
</dbReference>
<dbReference type="GeneID" id="7829664"/>
<dbReference type="HOGENOM" id="CLU_315365_0_0_1"/>
<feature type="transmembrane region" description="Helical" evidence="2">
    <location>
        <begin position="391"/>
        <end position="407"/>
    </location>
</feature>
<dbReference type="Proteomes" id="UP000009168">
    <property type="component" value="Unassembled WGS sequence"/>
</dbReference>
<feature type="transmembrane region" description="Helical" evidence="2">
    <location>
        <begin position="185"/>
        <end position="212"/>
    </location>
</feature>
<feature type="transmembrane region" description="Helical" evidence="2">
    <location>
        <begin position="218"/>
        <end position="245"/>
    </location>
</feature>
<dbReference type="InterPro" id="IPR014710">
    <property type="entry name" value="RmlC-like_jellyroll"/>
</dbReference>
<dbReference type="GO" id="GO:0003254">
    <property type="term" value="P:regulation of membrane depolarization"/>
    <property type="evidence" value="ECO:0007669"/>
    <property type="project" value="TreeGrafter"/>
</dbReference>
<feature type="domain" description="Cyclic nucleotide-binding" evidence="3">
    <location>
        <begin position="556"/>
        <end position="644"/>
    </location>
</feature>
<dbReference type="KEGG" id="tet:TTHERM_00809210"/>
<organism evidence="4 5">
    <name type="scientific">Tetrahymena thermophila (strain SB210)</name>
    <dbReference type="NCBI Taxonomy" id="312017"/>
    <lineage>
        <taxon>Eukaryota</taxon>
        <taxon>Sar</taxon>
        <taxon>Alveolata</taxon>
        <taxon>Ciliophora</taxon>
        <taxon>Intramacronucleata</taxon>
        <taxon>Oligohymenophorea</taxon>
        <taxon>Hymenostomatida</taxon>
        <taxon>Tetrahymenina</taxon>
        <taxon>Tetrahymenidae</taxon>
        <taxon>Tetrahymena</taxon>
    </lineage>
</organism>
<evidence type="ECO:0000313" key="4">
    <source>
        <dbReference type="EMBL" id="EAR91776.2"/>
    </source>
</evidence>
<evidence type="ECO:0000313" key="5">
    <source>
        <dbReference type="Proteomes" id="UP000009168"/>
    </source>
</evidence>
<dbReference type="AlphaFoldDB" id="Q233Q3"/>
<dbReference type="SUPFAM" id="SSF81324">
    <property type="entry name" value="Voltage-gated potassium channels"/>
    <property type="match status" value="1"/>
</dbReference>
<protein>
    <submittedName>
        <fullName evidence="4">Cation channel family protein</fullName>
    </submittedName>
</protein>
<dbReference type="Gene3D" id="1.10.287.630">
    <property type="entry name" value="Helix hairpin bin"/>
    <property type="match status" value="1"/>
</dbReference>
<dbReference type="Pfam" id="PF07885">
    <property type="entry name" value="Ion_trans_2"/>
    <property type="match status" value="1"/>
</dbReference>
<dbReference type="SUPFAM" id="SSF51206">
    <property type="entry name" value="cAMP-binding domain-like"/>
    <property type="match status" value="1"/>
</dbReference>
<dbReference type="GO" id="GO:0098855">
    <property type="term" value="C:HCN channel complex"/>
    <property type="evidence" value="ECO:0007669"/>
    <property type="project" value="TreeGrafter"/>
</dbReference>
<keyword evidence="2" id="KW-0472">Membrane</keyword>
<dbReference type="PANTHER" id="PTHR45689">
    <property type="entry name" value="I[[H]] CHANNEL, ISOFORM E"/>
    <property type="match status" value="1"/>
</dbReference>
<dbReference type="EMBL" id="GG662769">
    <property type="protein sequence ID" value="EAR91776.2"/>
    <property type="molecule type" value="Genomic_DNA"/>
</dbReference>
<keyword evidence="2" id="KW-0812">Transmembrane</keyword>
<keyword evidence="2" id="KW-1133">Transmembrane helix</keyword>
<evidence type="ECO:0000259" key="3">
    <source>
        <dbReference type="PROSITE" id="PS50042"/>
    </source>
</evidence>
<gene>
    <name evidence="4" type="ORF">TTHERM_00809210</name>
</gene>
<dbReference type="SMART" id="SM00100">
    <property type="entry name" value="cNMP"/>
    <property type="match status" value="1"/>
</dbReference>
<dbReference type="InterPro" id="IPR000595">
    <property type="entry name" value="cNMP-bd_dom"/>
</dbReference>
<dbReference type="InParanoid" id="Q233Q3"/>
<feature type="transmembrane region" description="Helical" evidence="2">
    <location>
        <begin position="332"/>
        <end position="351"/>
    </location>
</feature>
<dbReference type="Gene3D" id="2.60.120.10">
    <property type="entry name" value="Jelly Rolls"/>
    <property type="match status" value="1"/>
</dbReference>
<dbReference type="Pfam" id="PF00027">
    <property type="entry name" value="cNMP_binding"/>
    <property type="match status" value="1"/>
</dbReference>
<dbReference type="Gene3D" id="1.10.287.70">
    <property type="match status" value="1"/>
</dbReference>
<dbReference type="InterPro" id="IPR051413">
    <property type="entry name" value="K/Na_HCN_channel"/>
</dbReference>
<dbReference type="GO" id="GO:0035725">
    <property type="term" value="P:sodium ion transmembrane transport"/>
    <property type="evidence" value="ECO:0007669"/>
    <property type="project" value="TreeGrafter"/>
</dbReference>
<name>Q233Q3_TETTS</name>